<reference evidence="2 3" key="1">
    <citation type="submission" date="2018-11" db="EMBL/GenBank/DDBJ databases">
        <title>Genome sequence of Saitozyma podzolica DSM 27192.</title>
        <authorList>
            <person name="Aliyu H."/>
            <person name="Gorte O."/>
            <person name="Ochsenreither K."/>
        </authorList>
    </citation>
    <scope>NUCLEOTIDE SEQUENCE [LARGE SCALE GENOMIC DNA]</scope>
    <source>
        <strain evidence="2 3">DSM 27192</strain>
    </source>
</reference>
<sequence length="360" mass="40121">MRQPTSSVTIDSPNHPANLTALWDTGATESYIDHQAATQFADLYRPYPNPVELRLFDGRASSAGLIKHYLDFKIRVHPDHAAVPTRVNVTKLCGADIVLGSSWMTKNGVNIDLPSSTLTIGLPRNGPPKPPQSILRATSMDPRNPCTYPNNIALSSRSKWTTKRETRISPSIAEATRAETTPDTETQPLSSIAEATQAEPTQETESQEPETLSSIVETTRAETTPALASGPQVPLSETKPENTIHSETKPTTKTLETEVLSERRPKEQPKIEILAATDPLPETKFETQPKFTEVPDGTTTMNHEEPKDDTETETQELLKLLPSHYHDYLDIFPRSKEPRHCRHIEPTTCESIFDLRRNYP</sequence>
<gene>
    <name evidence="2" type="ORF">EHS25_001969</name>
</gene>
<evidence type="ECO:0000256" key="1">
    <source>
        <dbReference type="SAM" id="MobiDB-lite"/>
    </source>
</evidence>
<dbReference type="AlphaFoldDB" id="A0A427YE91"/>
<dbReference type="Gene3D" id="2.40.70.10">
    <property type="entry name" value="Acid Proteases"/>
    <property type="match status" value="1"/>
</dbReference>
<feature type="compositionally biased region" description="Basic and acidic residues" evidence="1">
    <location>
        <begin position="238"/>
        <end position="248"/>
    </location>
</feature>
<feature type="region of interest" description="Disordered" evidence="1">
    <location>
        <begin position="222"/>
        <end position="248"/>
    </location>
</feature>
<dbReference type="OrthoDB" id="3267566at2759"/>
<accession>A0A427YE91</accession>
<protein>
    <submittedName>
        <fullName evidence="2">Uncharacterized protein</fullName>
    </submittedName>
</protein>
<feature type="region of interest" description="Disordered" evidence="1">
    <location>
        <begin position="157"/>
        <end position="189"/>
    </location>
</feature>
<feature type="region of interest" description="Disordered" evidence="1">
    <location>
        <begin position="195"/>
        <end position="214"/>
    </location>
</feature>
<evidence type="ECO:0000313" key="3">
    <source>
        <dbReference type="Proteomes" id="UP000279259"/>
    </source>
</evidence>
<dbReference type="Proteomes" id="UP000279259">
    <property type="component" value="Unassembled WGS sequence"/>
</dbReference>
<comment type="caution">
    <text evidence="2">The sequence shown here is derived from an EMBL/GenBank/DDBJ whole genome shotgun (WGS) entry which is preliminary data.</text>
</comment>
<name>A0A427YE91_9TREE</name>
<keyword evidence="3" id="KW-1185">Reference proteome</keyword>
<evidence type="ECO:0000313" key="2">
    <source>
        <dbReference type="EMBL" id="RSH89420.1"/>
    </source>
</evidence>
<dbReference type="CDD" id="cd00303">
    <property type="entry name" value="retropepsin_like"/>
    <property type="match status" value="1"/>
</dbReference>
<organism evidence="2 3">
    <name type="scientific">Saitozyma podzolica</name>
    <dbReference type="NCBI Taxonomy" id="1890683"/>
    <lineage>
        <taxon>Eukaryota</taxon>
        <taxon>Fungi</taxon>
        <taxon>Dikarya</taxon>
        <taxon>Basidiomycota</taxon>
        <taxon>Agaricomycotina</taxon>
        <taxon>Tremellomycetes</taxon>
        <taxon>Tremellales</taxon>
        <taxon>Trimorphomycetaceae</taxon>
        <taxon>Saitozyma</taxon>
    </lineage>
</organism>
<dbReference type="EMBL" id="RSCD01000013">
    <property type="protein sequence ID" value="RSH89420.1"/>
    <property type="molecule type" value="Genomic_DNA"/>
</dbReference>
<dbReference type="InterPro" id="IPR021109">
    <property type="entry name" value="Peptidase_aspartic_dom_sf"/>
</dbReference>
<feature type="compositionally biased region" description="Polar residues" evidence="1">
    <location>
        <begin position="178"/>
        <end position="189"/>
    </location>
</feature>
<proteinExistence type="predicted"/>
<feature type="region of interest" description="Disordered" evidence="1">
    <location>
        <begin position="279"/>
        <end position="313"/>
    </location>
</feature>